<evidence type="ECO:0008006" key="3">
    <source>
        <dbReference type="Google" id="ProtNLM"/>
    </source>
</evidence>
<feature type="non-terminal residue" evidence="2">
    <location>
        <position position="109"/>
    </location>
</feature>
<feature type="non-terminal residue" evidence="2">
    <location>
        <position position="1"/>
    </location>
</feature>
<dbReference type="InterPro" id="IPR001258">
    <property type="entry name" value="NHL_repeat"/>
</dbReference>
<dbReference type="Pfam" id="PF01436">
    <property type="entry name" value="NHL"/>
    <property type="match status" value="1"/>
</dbReference>
<name>T1AGG8_9ZZZZ</name>
<accession>T1AGG8</accession>
<dbReference type="Gene3D" id="2.120.10.30">
    <property type="entry name" value="TolB, C-terminal domain"/>
    <property type="match status" value="1"/>
</dbReference>
<evidence type="ECO:0000313" key="2">
    <source>
        <dbReference type="EMBL" id="EQD56277.1"/>
    </source>
</evidence>
<protein>
    <recommendedName>
        <fullName evidence="3">NHL repeat containing protein</fullName>
    </recommendedName>
</protein>
<dbReference type="PROSITE" id="PS51125">
    <property type="entry name" value="NHL"/>
    <property type="match status" value="1"/>
</dbReference>
<dbReference type="InterPro" id="IPR011042">
    <property type="entry name" value="6-blade_b-propeller_TolB-like"/>
</dbReference>
<proteinExistence type="predicted"/>
<dbReference type="SUPFAM" id="SSF101898">
    <property type="entry name" value="NHL repeat"/>
    <property type="match status" value="1"/>
</dbReference>
<sequence length="109" mass="10774">GATTFTYGNVPYGTNVAMDVAAQPDWQWCTPGSADYSGPITANITGQTLSCAAAQADVTTLAGSTTPGSVNGTGSAAAFRSPAGVAVNAAGDIYVADSGNNEIREVTPA</sequence>
<comment type="caution">
    <text evidence="2">The sequence shown here is derived from an EMBL/GenBank/DDBJ whole genome shotgun (WGS) entry which is preliminary data.</text>
</comment>
<organism evidence="2">
    <name type="scientific">mine drainage metagenome</name>
    <dbReference type="NCBI Taxonomy" id="410659"/>
    <lineage>
        <taxon>unclassified sequences</taxon>
        <taxon>metagenomes</taxon>
        <taxon>ecological metagenomes</taxon>
    </lineage>
</organism>
<evidence type="ECO:0000256" key="1">
    <source>
        <dbReference type="ARBA" id="ARBA00022737"/>
    </source>
</evidence>
<dbReference type="EMBL" id="AUZZ01003704">
    <property type="protein sequence ID" value="EQD56277.1"/>
    <property type="molecule type" value="Genomic_DNA"/>
</dbReference>
<gene>
    <name evidence="2" type="ORF">B2A_05338</name>
</gene>
<reference evidence="2" key="2">
    <citation type="journal article" date="2014" name="ISME J.">
        <title>Microbial stratification in low pH oxic and suboxic macroscopic growths along an acid mine drainage.</title>
        <authorList>
            <person name="Mendez-Garcia C."/>
            <person name="Mesa V."/>
            <person name="Sprenger R.R."/>
            <person name="Richter M."/>
            <person name="Diez M.S."/>
            <person name="Solano J."/>
            <person name="Bargiela R."/>
            <person name="Golyshina O.V."/>
            <person name="Manteca A."/>
            <person name="Ramos J.L."/>
            <person name="Gallego J.R."/>
            <person name="Llorente I."/>
            <person name="Martins Dos Santos V.A."/>
            <person name="Jensen O.N."/>
            <person name="Pelaez A.I."/>
            <person name="Sanchez J."/>
            <person name="Ferrer M."/>
        </authorList>
    </citation>
    <scope>NUCLEOTIDE SEQUENCE</scope>
</reference>
<reference evidence="2" key="1">
    <citation type="submission" date="2013-08" db="EMBL/GenBank/DDBJ databases">
        <authorList>
            <person name="Mendez C."/>
            <person name="Richter M."/>
            <person name="Ferrer M."/>
            <person name="Sanchez J."/>
        </authorList>
    </citation>
    <scope>NUCLEOTIDE SEQUENCE</scope>
</reference>
<keyword evidence="1" id="KW-0677">Repeat</keyword>
<dbReference type="AlphaFoldDB" id="T1AGG8"/>